<sequence>MTEVNVELWKQANAVYVKLMDLTVSDALNQLSGMDHLDDELKSVILTLISSGNQPSQYFKQHISANFQLEELSPSEFKIGDHIDGYELLEELGVGGMARVYKATKIDADSQKP</sequence>
<dbReference type="EMBL" id="UOFA01000269">
    <property type="protein sequence ID" value="VAW46293.1"/>
    <property type="molecule type" value="Genomic_DNA"/>
</dbReference>
<evidence type="ECO:0008006" key="2">
    <source>
        <dbReference type="Google" id="ProtNLM"/>
    </source>
</evidence>
<dbReference type="Gene3D" id="3.30.200.20">
    <property type="entry name" value="Phosphorylase Kinase, domain 1"/>
    <property type="match status" value="1"/>
</dbReference>
<gene>
    <name evidence="1" type="ORF">MNBD_GAMMA02-1808</name>
</gene>
<accession>A0A3B0W1K1</accession>
<proteinExistence type="predicted"/>
<feature type="non-terminal residue" evidence="1">
    <location>
        <position position="113"/>
    </location>
</feature>
<protein>
    <recommendedName>
        <fullName evidence="2">Protein kinase domain-containing protein</fullName>
    </recommendedName>
</protein>
<name>A0A3B0W1K1_9ZZZZ</name>
<evidence type="ECO:0000313" key="1">
    <source>
        <dbReference type="EMBL" id="VAW46293.1"/>
    </source>
</evidence>
<dbReference type="AlphaFoldDB" id="A0A3B0W1K1"/>
<reference evidence="1" key="1">
    <citation type="submission" date="2018-06" db="EMBL/GenBank/DDBJ databases">
        <authorList>
            <person name="Zhirakovskaya E."/>
        </authorList>
    </citation>
    <scope>NUCLEOTIDE SEQUENCE</scope>
</reference>
<organism evidence="1">
    <name type="scientific">hydrothermal vent metagenome</name>
    <dbReference type="NCBI Taxonomy" id="652676"/>
    <lineage>
        <taxon>unclassified sequences</taxon>
        <taxon>metagenomes</taxon>
        <taxon>ecological metagenomes</taxon>
    </lineage>
</organism>